<organism evidence="2 3">
    <name type="scientific">Bremerella volcania</name>
    <dbReference type="NCBI Taxonomy" id="2527984"/>
    <lineage>
        <taxon>Bacteria</taxon>
        <taxon>Pseudomonadati</taxon>
        <taxon>Planctomycetota</taxon>
        <taxon>Planctomycetia</taxon>
        <taxon>Pirellulales</taxon>
        <taxon>Pirellulaceae</taxon>
        <taxon>Bremerella</taxon>
    </lineage>
</organism>
<evidence type="ECO:0000313" key="2">
    <source>
        <dbReference type="EMBL" id="QDU76049.1"/>
    </source>
</evidence>
<feature type="transmembrane region" description="Helical" evidence="1">
    <location>
        <begin position="150"/>
        <end position="167"/>
    </location>
</feature>
<dbReference type="RefSeq" id="WP_144973874.1">
    <property type="nucleotide sequence ID" value="NZ_CP036289.1"/>
</dbReference>
<dbReference type="Proteomes" id="UP000318626">
    <property type="component" value="Chromosome"/>
</dbReference>
<keyword evidence="1" id="KW-1133">Transmembrane helix</keyword>
<reference evidence="3" key="1">
    <citation type="submission" date="2019-02" db="EMBL/GenBank/DDBJ databases">
        <title>Deep-cultivation of Planctomycetes and their phenomic and genomic characterization uncovers novel biology.</title>
        <authorList>
            <person name="Wiegand S."/>
            <person name="Jogler M."/>
            <person name="Boedeker C."/>
            <person name="Pinto D."/>
            <person name="Vollmers J."/>
            <person name="Rivas-Marin E."/>
            <person name="Kohn T."/>
            <person name="Peeters S.H."/>
            <person name="Heuer A."/>
            <person name="Rast P."/>
            <person name="Oberbeckmann S."/>
            <person name="Bunk B."/>
            <person name="Jeske O."/>
            <person name="Meyerdierks A."/>
            <person name="Storesund J.E."/>
            <person name="Kallscheuer N."/>
            <person name="Luecker S."/>
            <person name="Lage O.M."/>
            <person name="Pohl T."/>
            <person name="Merkel B.J."/>
            <person name="Hornburger P."/>
            <person name="Mueller R.-W."/>
            <person name="Bruemmer F."/>
            <person name="Labrenz M."/>
            <person name="Spormann A.M."/>
            <person name="Op den Camp H."/>
            <person name="Overmann J."/>
            <person name="Amann R."/>
            <person name="Jetten M.S.M."/>
            <person name="Mascher T."/>
            <person name="Medema M.H."/>
            <person name="Devos D.P."/>
            <person name="Kaster A.-K."/>
            <person name="Ovreas L."/>
            <person name="Rohde M."/>
            <person name="Galperin M.Y."/>
            <person name="Jogler C."/>
        </authorList>
    </citation>
    <scope>NUCLEOTIDE SEQUENCE [LARGE SCALE GENOMIC DNA]</scope>
    <source>
        <strain evidence="3">Pan97</strain>
    </source>
</reference>
<dbReference type="AlphaFoldDB" id="A0A518C9Z8"/>
<sequence precursor="true">MSTSKLSSLKTQLRRLRDARDRVRVGLTLTSAIFWVTGTLLVWFTLDFSLNLNPLHRGLMMLVSVPVLAYGLGNAISALRGWGASIIDTAISVEHTHGIDGDLVAAIQFEQGQAIGSSELQAAVVDYVAELKDEIDIFEGFDSRRLPSRYFVVGLIAILFAATYAFAPRHVSAFFERLTLANVNYPTKTLISSISVNGQEVDLSDPTKPIPIGYGSGLELTIACQGVLPKTCRVTLEDEKGESTSATLESTDDDRGEYVYAIPRLIQPIQYQVFAGDAVSPVLNIEIITLPALKVELAATPPDYAKNIQFANSSSSTHIAVLAGSDVSLQVVADRELNAPQLTLLRGVSQSVSKLSPVADAKNTWQLDRQQASLANIQETVTYQLSAVDKFGLSPASPIRGTIRVVPDRIPSASLQTIHHIVLATASPVVRYRASDDFGLANLAFQLKIHHGQTAPRVVEVPLKTFAANQPPQTSLEGEFSLDLSPWALEVGDRVEVTLLATDFRDNAHEMPGQSDPINLEIGDESTVLAAIAEADKQSEQMLSELIQQQLGLGETQ</sequence>
<evidence type="ECO:0000313" key="3">
    <source>
        <dbReference type="Proteomes" id="UP000318626"/>
    </source>
</evidence>
<dbReference type="OrthoDB" id="256197at2"/>
<dbReference type="EMBL" id="CP036289">
    <property type="protein sequence ID" value="QDU76049.1"/>
    <property type="molecule type" value="Genomic_DNA"/>
</dbReference>
<accession>A0A518C9Z8</accession>
<keyword evidence="1" id="KW-0472">Membrane</keyword>
<keyword evidence="1" id="KW-0812">Transmembrane</keyword>
<keyword evidence="3" id="KW-1185">Reference proteome</keyword>
<gene>
    <name evidence="2" type="ORF">Pan97_30940</name>
</gene>
<feature type="transmembrane region" description="Helical" evidence="1">
    <location>
        <begin position="23"/>
        <end position="46"/>
    </location>
</feature>
<feature type="transmembrane region" description="Helical" evidence="1">
    <location>
        <begin position="58"/>
        <end position="79"/>
    </location>
</feature>
<protein>
    <submittedName>
        <fullName evidence="2">Uncharacterized protein</fullName>
    </submittedName>
</protein>
<dbReference type="KEGG" id="bvo:Pan97_30940"/>
<proteinExistence type="predicted"/>
<name>A0A518C9Z8_9BACT</name>
<evidence type="ECO:0000256" key="1">
    <source>
        <dbReference type="SAM" id="Phobius"/>
    </source>
</evidence>